<dbReference type="STRING" id="501571.GCA_900143195_00513"/>
<keyword evidence="3 12" id="KW-0808">Transferase</keyword>
<comment type="similarity">
    <text evidence="12 13">Belongs to the DnaG primase family.</text>
</comment>
<accession>A0A1Y4LGI3</accession>
<evidence type="ECO:0000259" key="16">
    <source>
        <dbReference type="PROSITE" id="PS50880"/>
    </source>
</evidence>
<feature type="zinc finger region" description="CHC2-type" evidence="12 14">
    <location>
        <begin position="38"/>
        <end position="62"/>
    </location>
</feature>
<comment type="cofactor">
    <cofactor evidence="12 13 14">
        <name>Zn(2+)</name>
        <dbReference type="ChEBI" id="CHEBI:29105"/>
    </cofactor>
    <text evidence="12 13 14">Binds 1 zinc ion per monomer.</text>
</comment>
<dbReference type="Gene3D" id="3.90.580.10">
    <property type="entry name" value="Zinc finger, CHC2-type domain"/>
    <property type="match status" value="1"/>
</dbReference>
<evidence type="ECO:0000256" key="1">
    <source>
        <dbReference type="ARBA" id="ARBA00022478"/>
    </source>
</evidence>
<comment type="catalytic activity">
    <reaction evidence="12">
        <text>ssDNA + n NTP = ssDNA/pppN(pN)n-1 hybrid + (n-1) diphosphate.</text>
        <dbReference type="EC" id="2.7.7.101"/>
    </reaction>
</comment>
<dbReference type="GO" id="GO:0003677">
    <property type="term" value="F:DNA binding"/>
    <property type="evidence" value="ECO:0007669"/>
    <property type="project" value="UniProtKB-KW"/>
</dbReference>
<evidence type="ECO:0000256" key="8">
    <source>
        <dbReference type="ARBA" id="ARBA00022833"/>
    </source>
</evidence>
<dbReference type="Gene3D" id="3.40.1360.10">
    <property type="match status" value="1"/>
</dbReference>
<dbReference type="SUPFAM" id="SSF57783">
    <property type="entry name" value="Zinc beta-ribbon"/>
    <property type="match status" value="1"/>
</dbReference>
<keyword evidence="1 12" id="KW-0240">DNA-directed RNA polymerase</keyword>
<dbReference type="GO" id="GO:0005524">
    <property type="term" value="F:ATP binding"/>
    <property type="evidence" value="ECO:0007669"/>
    <property type="project" value="InterPro"/>
</dbReference>
<keyword evidence="2 12" id="KW-0639">Primosome</keyword>
<dbReference type="InterPro" id="IPR030846">
    <property type="entry name" value="DnaG_bac"/>
</dbReference>
<evidence type="ECO:0000256" key="5">
    <source>
        <dbReference type="ARBA" id="ARBA00022705"/>
    </source>
</evidence>
<name>A0A1Y4LGI3_9FIRM</name>
<dbReference type="GO" id="GO:0003899">
    <property type="term" value="F:DNA-directed RNA polymerase activity"/>
    <property type="evidence" value="ECO:0007669"/>
    <property type="project" value="UniProtKB-UniRule"/>
</dbReference>
<keyword evidence="8 12" id="KW-0862">Zinc</keyword>
<dbReference type="InterPro" id="IPR002694">
    <property type="entry name" value="Znf_CHC2"/>
</dbReference>
<keyword evidence="9" id="KW-0460">Magnesium</keyword>
<dbReference type="FunFam" id="3.40.1360.10:FF:000002">
    <property type="entry name" value="DNA primase"/>
    <property type="match status" value="1"/>
</dbReference>
<dbReference type="InterPro" id="IPR007693">
    <property type="entry name" value="DNA_helicase_DnaB-like_N"/>
</dbReference>
<evidence type="ECO:0000256" key="12">
    <source>
        <dbReference type="HAMAP-Rule" id="MF_00974"/>
    </source>
</evidence>
<evidence type="ECO:0000256" key="3">
    <source>
        <dbReference type="ARBA" id="ARBA00022679"/>
    </source>
</evidence>
<keyword evidence="10 12" id="KW-0238">DNA-binding</keyword>
<sequence>MPIDHAFLDELTARSDIVDVVSRYVSLKRQGANYFGLCPFHNEKSPSFSVSPDKQIYHCFGCGAGGGVINFVMRAEGLEFRDAVQFLADRCGLKVPQDTIDPRTARRRERLLALMKDAARFYYDTLWRPEYTPVQRYFAGRGLSRKTMNRFGLGYAPDSFHATMDAMQKKGYTKDELLDAGLVVKNEKGAIYDKFRGRVMFPIIDVRGQVIAFGGRVMDDSKPKYLNSPDTRIFHKGRNLFALNLAKKTQNDYFILAEGYMDVIALHQAGFDSAVASLGTALTDEQARMIARYTKKIIISYDADGAGQAAAQRAIDILKRADLQVNVLRIPGAKDPDEFIKAKGAEAFRRLIEQSEGHNAYRLEQIAAKFDLTEDDQRIEFLKQAAWMLAAIPREIEREVYMGRVAKMAGVTTDALRIEVKRAIGQRNKRERTAEHRAIRAAVQNAQPKDRALHYPDIRAGRAEEGILGLIFTDPSLLAPLAQRLRPEDFSAPVLAKIYARALELEQQGAPVSVSGYEGYLDDGELALLSEILSRPQGSERRQKALDDYIKIMDERRTQRQLEQAATSGGEDPMITYSKMKADKMGGK</sequence>
<organism evidence="17 18">
    <name type="scientific">Butyricicoccus pullicaecorum</name>
    <dbReference type="NCBI Taxonomy" id="501571"/>
    <lineage>
        <taxon>Bacteria</taxon>
        <taxon>Bacillati</taxon>
        <taxon>Bacillota</taxon>
        <taxon>Clostridia</taxon>
        <taxon>Eubacteriales</taxon>
        <taxon>Butyricicoccaceae</taxon>
        <taxon>Butyricicoccus</taxon>
    </lineage>
</organism>
<keyword evidence="6 12" id="KW-0479">Metal-binding</keyword>
<dbReference type="GO" id="GO:0006269">
    <property type="term" value="P:DNA replication, synthesis of primer"/>
    <property type="evidence" value="ECO:0007669"/>
    <property type="project" value="UniProtKB-UniRule"/>
</dbReference>
<comment type="caution">
    <text evidence="17">The sequence shown here is derived from an EMBL/GenBank/DDBJ whole genome shotgun (WGS) entry which is preliminary data.</text>
</comment>
<dbReference type="AlphaFoldDB" id="A0A1Y4LGI3"/>
<dbReference type="Gene3D" id="1.10.860.10">
    <property type="entry name" value="DNAb Helicase, Chain A"/>
    <property type="match status" value="1"/>
</dbReference>
<reference evidence="18" key="1">
    <citation type="submission" date="2017-04" db="EMBL/GenBank/DDBJ databases">
        <title>Function of individual gut microbiota members based on whole genome sequencing of pure cultures obtained from chicken caecum.</title>
        <authorList>
            <person name="Medvecky M."/>
            <person name="Cejkova D."/>
            <person name="Polansky O."/>
            <person name="Karasova D."/>
            <person name="Kubasova T."/>
            <person name="Cizek A."/>
            <person name="Rychlik I."/>
        </authorList>
    </citation>
    <scope>NUCLEOTIDE SEQUENCE [LARGE SCALE GENOMIC DNA]</scope>
    <source>
        <strain evidence="18">An179</strain>
    </source>
</reference>
<dbReference type="GO" id="GO:1990077">
    <property type="term" value="C:primosome complex"/>
    <property type="evidence" value="ECO:0007669"/>
    <property type="project" value="UniProtKB-KW"/>
</dbReference>
<dbReference type="InterPro" id="IPR006171">
    <property type="entry name" value="TOPRIM_dom"/>
</dbReference>
<feature type="domain" description="Toprim" evidence="16">
    <location>
        <begin position="252"/>
        <end position="333"/>
    </location>
</feature>
<keyword evidence="7 12" id="KW-0863">Zinc-finger</keyword>
<keyword evidence="5 12" id="KW-0235">DNA replication</keyword>
<evidence type="ECO:0000256" key="4">
    <source>
        <dbReference type="ARBA" id="ARBA00022695"/>
    </source>
</evidence>
<protein>
    <recommendedName>
        <fullName evidence="12 13">DNA primase</fullName>
        <ecNumber evidence="12">2.7.7.101</ecNumber>
    </recommendedName>
</protein>
<evidence type="ECO:0000256" key="15">
    <source>
        <dbReference type="SAM" id="MobiDB-lite"/>
    </source>
</evidence>
<dbReference type="InterPro" id="IPR034151">
    <property type="entry name" value="TOPRIM_DnaG_bac"/>
</dbReference>
<comment type="function">
    <text evidence="12 13">RNA polymerase that catalyzes the synthesis of short RNA molecules used as primers for DNA polymerase during DNA replication.</text>
</comment>
<feature type="region of interest" description="Disordered" evidence="15">
    <location>
        <begin position="560"/>
        <end position="588"/>
    </location>
</feature>
<keyword evidence="11 12" id="KW-0804">Transcription</keyword>
<dbReference type="EMBL" id="NFKL01000023">
    <property type="protein sequence ID" value="OUP55798.1"/>
    <property type="molecule type" value="Genomic_DNA"/>
</dbReference>
<dbReference type="GO" id="GO:0000428">
    <property type="term" value="C:DNA-directed RNA polymerase complex"/>
    <property type="evidence" value="ECO:0007669"/>
    <property type="project" value="UniProtKB-KW"/>
</dbReference>
<dbReference type="InterPro" id="IPR006295">
    <property type="entry name" value="DNA_primase_DnaG"/>
</dbReference>
<dbReference type="GO" id="GO:0005737">
    <property type="term" value="C:cytoplasm"/>
    <property type="evidence" value="ECO:0007669"/>
    <property type="project" value="TreeGrafter"/>
</dbReference>
<dbReference type="Pfam" id="PF08275">
    <property type="entry name" value="DNAG_N"/>
    <property type="match status" value="1"/>
</dbReference>
<dbReference type="SMART" id="SM00493">
    <property type="entry name" value="TOPRIM"/>
    <property type="match status" value="1"/>
</dbReference>
<evidence type="ECO:0000313" key="17">
    <source>
        <dbReference type="EMBL" id="OUP55798.1"/>
    </source>
</evidence>
<dbReference type="Pfam" id="PF13155">
    <property type="entry name" value="Toprim_2"/>
    <property type="match status" value="1"/>
</dbReference>
<dbReference type="GO" id="GO:0008270">
    <property type="term" value="F:zinc ion binding"/>
    <property type="evidence" value="ECO:0007669"/>
    <property type="project" value="UniProtKB-UniRule"/>
</dbReference>
<evidence type="ECO:0000256" key="11">
    <source>
        <dbReference type="ARBA" id="ARBA00023163"/>
    </source>
</evidence>
<keyword evidence="4 12" id="KW-0548">Nucleotidyltransferase</keyword>
<evidence type="ECO:0000256" key="13">
    <source>
        <dbReference type="PIRNR" id="PIRNR002811"/>
    </source>
</evidence>
<evidence type="ECO:0000256" key="14">
    <source>
        <dbReference type="PIRSR" id="PIRSR002811-1"/>
    </source>
</evidence>
<dbReference type="EC" id="2.7.7.101" evidence="12"/>
<dbReference type="SMART" id="SM00400">
    <property type="entry name" value="ZnF_CHCC"/>
    <property type="match status" value="1"/>
</dbReference>
<dbReference type="Proteomes" id="UP000195326">
    <property type="component" value="Unassembled WGS sequence"/>
</dbReference>
<comment type="domain">
    <text evidence="12">Contains an N-terminal zinc-binding domain, a central core domain that contains the primase activity, and a C-terminal DnaB-binding domain.</text>
</comment>
<evidence type="ECO:0000256" key="2">
    <source>
        <dbReference type="ARBA" id="ARBA00022515"/>
    </source>
</evidence>
<dbReference type="SUPFAM" id="SSF48024">
    <property type="entry name" value="N-terminal domain of DnaB helicase"/>
    <property type="match status" value="1"/>
</dbReference>
<dbReference type="GO" id="GO:0003678">
    <property type="term" value="F:DNA helicase activity"/>
    <property type="evidence" value="ECO:0007669"/>
    <property type="project" value="InterPro"/>
</dbReference>
<dbReference type="NCBIfam" id="TIGR01391">
    <property type="entry name" value="dnaG"/>
    <property type="match status" value="1"/>
</dbReference>
<dbReference type="PANTHER" id="PTHR30313:SF2">
    <property type="entry name" value="DNA PRIMASE"/>
    <property type="match status" value="1"/>
</dbReference>
<dbReference type="FunFam" id="3.90.980.10:FF:000001">
    <property type="entry name" value="DNA primase"/>
    <property type="match status" value="1"/>
</dbReference>
<dbReference type="InterPro" id="IPR013264">
    <property type="entry name" value="DNAG_N"/>
</dbReference>
<dbReference type="PIRSF" id="PIRSF002811">
    <property type="entry name" value="DnaG"/>
    <property type="match status" value="1"/>
</dbReference>
<dbReference type="InterPro" id="IPR036185">
    <property type="entry name" value="DNA_heli_DnaB-like_N_sf"/>
</dbReference>
<dbReference type="CDD" id="cd03364">
    <property type="entry name" value="TOPRIM_DnaG_primases"/>
    <property type="match status" value="1"/>
</dbReference>
<dbReference type="RefSeq" id="WP_016147974.1">
    <property type="nucleotide sequence ID" value="NZ_CABKSA010000001.1"/>
</dbReference>
<dbReference type="Gene3D" id="3.90.980.10">
    <property type="entry name" value="DNA primase, catalytic core, N-terminal domain"/>
    <property type="match status" value="1"/>
</dbReference>
<dbReference type="HAMAP" id="MF_00974">
    <property type="entry name" value="DNA_primase_DnaG"/>
    <property type="match status" value="1"/>
</dbReference>
<dbReference type="Pfam" id="PF00772">
    <property type="entry name" value="DnaB"/>
    <property type="match status" value="1"/>
</dbReference>
<dbReference type="SUPFAM" id="SSF56731">
    <property type="entry name" value="DNA primase core"/>
    <property type="match status" value="1"/>
</dbReference>
<dbReference type="PANTHER" id="PTHR30313">
    <property type="entry name" value="DNA PRIMASE"/>
    <property type="match status" value="1"/>
</dbReference>
<dbReference type="InterPro" id="IPR037068">
    <property type="entry name" value="DNA_primase_core_N_sf"/>
</dbReference>
<dbReference type="InterPro" id="IPR016136">
    <property type="entry name" value="DNA_helicase_N/primase_C"/>
</dbReference>
<dbReference type="PROSITE" id="PS50880">
    <property type="entry name" value="TOPRIM"/>
    <property type="match status" value="1"/>
</dbReference>
<evidence type="ECO:0000256" key="10">
    <source>
        <dbReference type="ARBA" id="ARBA00023125"/>
    </source>
</evidence>
<dbReference type="InterPro" id="IPR036977">
    <property type="entry name" value="DNA_primase_Znf_CHC2"/>
</dbReference>
<dbReference type="Pfam" id="PF10410">
    <property type="entry name" value="DnaB_bind"/>
    <property type="match status" value="1"/>
</dbReference>
<dbReference type="InterPro" id="IPR050219">
    <property type="entry name" value="DnaG_primase"/>
</dbReference>
<evidence type="ECO:0000313" key="18">
    <source>
        <dbReference type="Proteomes" id="UP000195326"/>
    </source>
</evidence>
<dbReference type="Pfam" id="PF01807">
    <property type="entry name" value="Zn_ribbon_DnaG"/>
    <property type="match status" value="1"/>
</dbReference>
<evidence type="ECO:0000256" key="9">
    <source>
        <dbReference type="ARBA" id="ARBA00022842"/>
    </source>
</evidence>
<gene>
    <name evidence="12" type="primary">dnaG</name>
    <name evidence="17" type="ORF">B5F15_13845</name>
</gene>
<evidence type="ECO:0000256" key="6">
    <source>
        <dbReference type="ARBA" id="ARBA00022723"/>
    </source>
</evidence>
<comment type="subunit">
    <text evidence="12">Monomer. Interacts with DnaB.</text>
</comment>
<evidence type="ECO:0000256" key="7">
    <source>
        <dbReference type="ARBA" id="ARBA00022771"/>
    </source>
</evidence>
<dbReference type="InterPro" id="IPR019475">
    <property type="entry name" value="DNA_primase_DnaB-bd"/>
</dbReference>
<dbReference type="FunFam" id="3.90.580.10:FF:000001">
    <property type="entry name" value="DNA primase"/>
    <property type="match status" value="1"/>
</dbReference>
<proteinExistence type="inferred from homology"/>